<gene>
    <name evidence="5" type="ORF">Asi02nite_25400</name>
</gene>
<evidence type="ECO:0000256" key="2">
    <source>
        <dbReference type="ARBA" id="ARBA00008520"/>
    </source>
</evidence>
<evidence type="ECO:0000313" key="6">
    <source>
        <dbReference type="Proteomes" id="UP000604117"/>
    </source>
</evidence>
<sequence length="555" mass="59496">MTVGTGADGSRRAFLRLVGYGVTAAAGGGLLAGCGDKAAEGGATQKLDALSGVLPEAGPLPAGIPTPDIVSTRPVADGYTRFPASLVDAVAQQPGAGGKPITAMTPAWGPAPPSGADNSYLTAVNAKLGTPVEFSVQDGNTYAEKLGATLSARDVPDLLCVPGWEVAKLARFGDAVQALFEDLTPFLQGGSVKAYPMLATLPAGAWRNACWNGRLIAVPNPTDNPFPYVLFYRKDLLGQAPPASIEELHAVGKEVTDERKGVWAFDDMFAMVQMFHKAPGSKDGWRLRPDGTPEFKYETQEFRQAAEFMAKIYADGLVHPDVVASRGADAKQLLQSGKILFKQDGMGMWQPMQAEQQNVTPGFDVAPVPLFAAGGGAPLAWGDDEPISYTFVKKGLGKERVEEILRVVNWCSAPFGTNEYNLREFGAEGRQHRRGPDGPVKTDLGFKEIQNQYFFISGRSPVVQPTPQTPKYVPDMLAYANATVANLEKDPWDGLKFEMPAKYKAGLVPSADQINDILRGRRPLSELDAVVKEWRANGGDEAREMLGKALTDAGR</sequence>
<evidence type="ECO:0000313" key="5">
    <source>
        <dbReference type="EMBL" id="GIF73022.1"/>
    </source>
</evidence>
<dbReference type="PANTHER" id="PTHR43649">
    <property type="entry name" value="ARABINOSE-BINDING PROTEIN-RELATED"/>
    <property type="match status" value="1"/>
</dbReference>
<accession>A0ABQ4CP07</accession>
<proteinExistence type="inferred from homology"/>
<name>A0ABQ4CP07_9ACTN</name>
<evidence type="ECO:0000256" key="3">
    <source>
        <dbReference type="ARBA" id="ARBA00022448"/>
    </source>
</evidence>
<keyword evidence="6" id="KW-1185">Reference proteome</keyword>
<dbReference type="SUPFAM" id="SSF53850">
    <property type="entry name" value="Periplasmic binding protein-like II"/>
    <property type="match status" value="1"/>
</dbReference>
<dbReference type="InterPro" id="IPR050490">
    <property type="entry name" value="Bact_solute-bd_prot1"/>
</dbReference>
<protein>
    <submittedName>
        <fullName evidence="5">Lipoprotein</fullName>
    </submittedName>
</protein>
<dbReference type="PROSITE" id="PS51318">
    <property type="entry name" value="TAT"/>
    <property type="match status" value="1"/>
</dbReference>
<dbReference type="InterPro" id="IPR006311">
    <property type="entry name" value="TAT_signal"/>
</dbReference>
<reference evidence="5 6" key="1">
    <citation type="submission" date="2021-01" db="EMBL/GenBank/DDBJ databases">
        <title>Whole genome shotgun sequence of Asanoa siamensis NBRC 107932.</title>
        <authorList>
            <person name="Komaki H."/>
            <person name="Tamura T."/>
        </authorList>
    </citation>
    <scope>NUCLEOTIDE SEQUENCE [LARGE SCALE GENOMIC DNA]</scope>
    <source>
        <strain evidence="5 6">NBRC 107932</strain>
    </source>
</reference>
<dbReference type="Proteomes" id="UP000604117">
    <property type="component" value="Unassembled WGS sequence"/>
</dbReference>
<dbReference type="EMBL" id="BONE01000017">
    <property type="protein sequence ID" value="GIF73022.1"/>
    <property type="molecule type" value="Genomic_DNA"/>
</dbReference>
<evidence type="ECO:0000256" key="1">
    <source>
        <dbReference type="ARBA" id="ARBA00004196"/>
    </source>
</evidence>
<keyword evidence="4" id="KW-0732">Signal</keyword>
<comment type="subcellular location">
    <subcellularLocation>
        <location evidence="1">Cell envelope</location>
    </subcellularLocation>
</comment>
<keyword evidence="3" id="KW-0813">Transport</keyword>
<organism evidence="5 6">
    <name type="scientific">Asanoa siamensis</name>
    <dbReference type="NCBI Taxonomy" id="926357"/>
    <lineage>
        <taxon>Bacteria</taxon>
        <taxon>Bacillati</taxon>
        <taxon>Actinomycetota</taxon>
        <taxon>Actinomycetes</taxon>
        <taxon>Micromonosporales</taxon>
        <taxon>Micromonosporaceae</taxon>
        <taxon>Asanoa</taxon>
    </lineage>
</organism>
<dbReference type="RefSeq" id="WP_239126672.1">
    <property type="nucleotide sequence ID" value="NZ_BONE01000017.1"/>
</dbReference>
<comment type="similarity">
    <text evidence="2">Belongs to the bacterial solute-binding protein 1 family.</text>
</comment>
<comment type="caution">
    <text evidence="5">The sequence shown here is derived from an EMBL/GenBank/DDBJ whole genome shotgun (WGS) entry which is preliminary data.</text>
</comment>
<dbReference type="PANTHER" id="PTHR43649:SF31">
    <property type="entry name" value="SN-GLYCEROL-3-PHOSPHATE-BINDING PERIPLASMIC PROTEIN UGPB"/>
    <property type="match status" value="1"/>
</dbReference>
<keyword evidence="5" id="KW-0449">Lipoprotein</keyword>
<dbReference type="InterPro" id="IPR006059">
    <property type="entry name" value="SBP"/>
</dbReference>
<dbReference type="Gene3D" id="3.40.190.10">
    <property type="entry name" value="Periplasmic binding protein-like II"/>
    <property type="match status" value="1"/>
</dbReference>
<evidence type="ECO:0000256" key="4">
    <source>
        <dbReference type="ARBA" id="ARBA00022729"/>
    </source>
</evidence>
<dbReference type="Pfam" id="PF13416">
    <property type="entry name" value="SBP_bac_8"/>
    <property type="match status" value="1"/>
</dbReference>